<dbReference type="GO" id="GO:0008234">
    <property type="term" value="F:cysteine-type peptidase activity"/>
    <property type="evidence" value="ECO:0007669"/>
    <property type="project" value="UniProtKB-KW"/>
</dbReference>
<dbReference type="SMART" id="SM00645">
    <property type="entry name" value="Pept_C1"/>
    <property type="match status" value="1"/>
</dbReference>
<dbReference type="Proteomes" id="UP000230423">
    <property type="component" value="Unassembled WGS sequence"/>
</dbReference>
<dbReference type="InterPro" id="IPR000668">
    <property type="entry name" value="Peptidase_C1A_C"/>
</dbReference>
<evidence type="ECO:0000256" key="3">
    <source>
        <dbReference type="ARBA" id="ARBA00022801"/>
    </source>
</evidence>
<proteinExistence type="inferred from homology"/>
<feature type="domain" description="Peptidase C1A papain C-terminal" evidence="6">
    <location>
        <begin position="103"/>
        <end position="245"/>
    </location>
</feature>
<evidence type="ECO:0000256" key="4">
    <source>
        <dbReference type="ARBA" id="ARBA00022807"/>
    </source>
</evidence>
<comment type="similarity">
    <text evidence="1">Belongs to the peptidase C1 family.</text>
</comment>
<keyword evidence="3" id="KW-0378">Hydrolase</keyword>
<accession>A0A2G9U0X5</accession>
<dbReference type="Gene3D" id="3.90.70.10">
    <property type="entry name" value="Cysteine proteinases"/>
    <property type="match status" value="1"/>
</dbReference>
<organism evidence="7 8">
    <name type="scientific">Teladorsagia circumcincta</name>
    <name type="common">Brown stomach worm</name>
    <name type="synonym">Ostertagia circumcincta</name>
    <dbReference type="NCBI Taxonomy" id="45464"/>
    <lineage>
        <taxon>Eukaryota</taxon>
        <taxon>Metazoa</taxon>
        <taxon>Ecdysozoa</taxon>
        <taxon>Nematoda</taxon>
        <taxon>Chromadorea</taxon>
        <taxon>Rhabditida</taxon>
        <taxon>Rhabditina</taxon>
        <taxon>Rhabditomorpha</taxon>
        <taxon>Strongyloidea</taxon>
        <taxon>Trichostrongylidae</taxon>
        <taxon>Teladorsagia</taxon>
    </lineage>
</organism>
<dbReference type="InterPro" id="IPR038765">
    <property type="entry name" value="Papain-like_cys_pep_sf"/>
</dbReference>
<reference evidence="7 8" key="1">
    <citation type="submission" date="2015-09" db="EMBL/GenBank/DDBJ databases">
        <title>Draft genome of the parasitic nematode Teladorsagia circumcincta isolate WARC Sus (inbred).</title>
        <authorList>
            <person name="Mitreva M."/>
        </authorList>
    </citation>
    <scope>NUCLEOTIDE SEQUENCE [LARGE SCALE GENOMIC DNA]</scope>
    <source>
        <strain evidence="7 8">S</strain>
    </source>
</reference>
<keyword evidence="2 7" id="KW-0645">Protease</keyword>
<feature type="region of interest" description="Disordered" evidence="5">
    <location>
        <begin position="1"/>
        <end position="28"/>
    </location>
</feature>
<dbReference type="PROSITE" id="PS00139">
    <property type="entry name" value="THIOL_PROTEASE_CYS"/>
    <property type="match status" value="1"/>
</dbReference>
<dbReference type="EMBL" id="KZ350428">
    <property type="protein sequence ID" value="PIO63883.1"/>
    <property type="molecule type" value="Genomic_DNA"/>
</dbReference>
<dbReference type="OrthoDB" id="640249at2759"/>
<feature type="compositionally biased region" description="Basic and acidic residues" evidence="5">
    <location>
        <begin position="9"/>
        <end position="25"/>
    </location>
</feature>
<dbReference type="SUPFAM" id="SSF54001">
    <property type="entry name" value="Cysteine proteinases"/>
    <property type="match status" value="1"/>
</dbReference>
<evidence type="ECO:0000313" key="7">
    <source>
        <dbReference type="EMBL" id="PIO63883.1"/>
    </source>
</evidence>
<dbReference type="InterPro" id="IPR000169">
    <property type="entry name" value="Pept_cys_AS"/>
</dbReference>
<dbReference type="AlphaFoldDB" id="A0A2G9U0X5"/>
<dbReference type="GO" id="GO:0006508">
    <property type="term" value="P:proteolysis"/>
    <property type="evidence" value="ECO:0007669"/>
    <property type="project" value="UniProtKB-KW"/>
</dbReference>
<dbReference type="Pfam" id="PF00112">
    <property type="entry name" value="Peptidase_C1"/>
    <property type="match status" value="1"/>
</dbReference>
<gene>
    <name evidence="7" type="ORF">TELCIR_14506</name>
</gene>
<keyword evidence="4" id="KW-0788">Thiol protease</keyword>
<dbReference type="PANTHER" id="PTHR12411">
    <property type="entry name" value="CYSTEINE PROTEASE FAMILY C1-RELATED"/>
    <property type="match status" value="1"/>
</dbReference>
<feature type="non-terminal residue" evidence="7">
    <location>
        <position position="249"/>
    </location>
</feature>
<evidence type="ECO:0000259" key="6">
    <source>
        <dbReference type="SMART" id="SM00645"/>
    </source>
</evidence>
<evidence type="ECO:0000256" key="5">
    <source>
        <dbReference type="SAM" id="MobiDB-lite"/>
    </source>
</evidence>
<protein>
    <submittedName>
        <fullName evidence="7">Papain family cysteine protease</fullName>
    </submittedName>
</protein>
<evidence type="ECO:0000256" key="1">
    <source>
        <dbReference type="ARBA" id="ARBA00008455"/>
    </source>
</evidence>
<keyword evidence="8" id="KW-1185">Reference proteome</keyword>
<dbReference type="InterPro" id="IPR013128">
    <property type="entry name" value="Peptidase_C1A"/>
</dbReference>
<evidence type="ECO:0000313" key="8">
    <source>
        <dbReference type="Proteomes" id="UP000230423"/>
    </source>
</evidence>
<name>A0A2G9U0X5_TELCI</name>
<evidence type="ECO:0000256" key="2">
    <source>
        <dbReference type="ARBA" id="ARBA00022670"/>
    </source>
</evidence>
<sequence>MFTSRPRKSHDLNARDIKQHEHKAEVVPSDDALRGQKIPLEAQKLTGAPLVEYLKKNQKLFQVDPTPAVDRYKHMLMDLKYSKEKPKAKLTVVKDENDDGGDIPDSFDGRLQWGWMCPSLWYIRDQSLCGSCWALSSAAAMSDRLCIATNGAVQVELSGDDILSCCKDCGKGCDGGWPLYAFDYFSFTGTVTGGNYGTQDCCRPYEIPPCGYHAGEPYYDCNAMYKGTPACVKECQPGYYKTYPMDKYY</sequence>